<protein>
    <submittedName>
        <fullName evidence="2">DUF1801 domain-containing protein</fullName>
    </submittedName>
</protein>
<feature type="domain" description="YdhG-like" evidence="1">
    <location>
        <begin position="25"/>
        <end position="129"/>
    </location>
</feature>
<dbReference type="EMBL" id="JBHRWW010000001">
    <property type="protein sequence ID" value="MFC3686769.1"/>
    <property type="molecule type" value="Genomic_DNA"/>
</dbReference>
<reference evidence="3" key="1">
    <citation type="journal article" date="2019" name="Int. J. Syst. Evol. Microbiol.">
        <title>The Global Catalogue of Microorganisms (GCM) 10K type strain sequencing project: providing services to taxonomists for standard genome sequencing and annotation.</title>
        <authorList>
            <consortium name="The Broad Institute Genomics Platform"/>
            <consortium name="The Broad Institute Genome Sequencing Center for Infectious Disease"/>
            <person name="Wu L."/>
            <person name="Ma J."/>
        </authorList>
    </citation>
    <scope>NUCLEOTIDE SEQUENCE [LARGE SCALE GENOMIC DNA]</scope>
    <source>
        <strain evidence="3">NCAIM B.02333</strain>
    </source>
</reference>
<dbReference type="SUPFAM" id="SSF159888">
    <property type="entry name" value="YdhG-like"/>
    <property type="match status" value="1"/>
</dbReference>
<dbReference type="RefSeq" id="WP_340289137.1">
    <property type="nucleotide sequence ID" value="NZ_JBBEOI010000005.1"/>
</dbReference>
<evidence type="ECO:0000259" key="1">
    <source>
        <dbReference type="Pfam" id="PF08818"/>
    </source>
</evidence>
<comment type="caution">
    <text evidence="2">The sequence shown here is derived from an EMBL/GenBank/DDBJ whole genome shotgun (WGS) entry which is preliminary data.</text>
</comment>
<organism evidence="2 3">
    <name type="scientific">Aquipuribacter hungaricus</name>
    <dbReference type="NCBI Taxonomy" id="545624"/>
    <lineage>
        <taxon>Bacteria</taxon>
        <taxon>Bacillati</taxon>
        <taxon>Actinomycetota</taxon>
        <taxon>Actinomycetes</taxon>
        <taxon>Micrococcales</taxon>
        <taxon>Intrasporangiaceae</taxon>
        <taxon>Aquipuribacter</taxon>
    </lineage>
</organism>
<name>A0ABV7WAF9_9MICO</name>
<keyword evidence="3" id="KW-1185">Reference proteome</keyword>
<dbReference type="Proteomes" id="UP001595685">
    <property type="component" value="Unassembled WGS sequence"/>
</dbReference>
<accession>A0ABV7WAF9</accession>
<proteinExistence type="predicted"/>
<evidence type="ECO:0000313" key="2">
    <source>
        <dbReference type="EMBL" id="MFC3686769.1"/>
    </source>
</evidence>
<sequence>MPGTPERGSVAVEAYLDGSTHARLPEVRALRALVLSADASIGEHVRWNAPSLVVDGVDRVTMRLQPGDQLQLVLHRGAKVRSDSATFRFDDPSGLVVWRTPDRGVVTVVDALHLDEQHDALVDLVRRWVQA</sequence>
<dbReference type="Pfam" id="PF08818">
    <property type="entry name" value="DUF1801"/>
    <property type="match status" value="1"/>
</dbReference>
<evidence type="ECO:0000313" key="3">
    <source>
        <dbReference type="Proteomes" id="UP001595685"/>
    </source>
</evidence>
<dbReference type="InterPro" id="IPR014922">
    <property type="entry name" value="YdhG-like"/>
</dbReference>
<gene>
    <name evidence="2" type="ORF">ACFOLH_00265</name>
</gene>